<dbReference type="KEGG" id="ceu:A7L45_16995"/>
<organism evidence="8 9">
    <name type="scientific">Clostridium estertheticum subsp. estertheticum</name>
    <dbReference type="NCBI Taxonomy" id="1552"/>
    <lineage>
        <taxon>Bacteria</taxon>
        <taxon>Bacillati</taxon>
        <taxon>Bacillota</taxon>
        <taxon>Clostridia</taxon>
        <taxon>Eubacteriales</taxon>
        <taxon>Clostridiaceae</taxon>
        <taxon>Clostridium</taxon>
    </lineage>
</organism>
<accession>A0A1J0GL81</accession>
<dbReference type="Gene3D" id="2.40.440.10">
    <property type="entry name" value="L,D-transpeptidase catalytic domain-like"/>
    <property type="match status" value="1"/>
</dbReference>
<feature type="active site" description="Proton donor/acceptor" evidence="6">
    <location>
        <position position="158"/>
    </location>
</feature>
<protein>
    <recommendedName>
        <fullName evidence="7">L,D-TPase catalytic domain-containing protein</fullName>
    </recommendedName>
</protein>
<dbReference type="Proteomes" id="UP000182569">
    <property type="component" value="Chromosome"/>
</dbReference>
<evidence type="ECO:0000256" key="6">
    <source>
        <dbReference type="PROSITE-ProRule" id="PRU01373"/>
    </source>
</evidence>
<keyword evidence="3 6" id="KW-0133">Cell shape</keyword>
<dbReference type="PANTHER" id="PTHR30582">
    <property type="entry name" value="L,D-TRANSPEPTIDASE"/>
    <property type="match status" value="1"/>
</dbReference>
<keyword evidence="4 6" id="KW-0573">Peptidoglycan synthesis</keyword>
<dbReference type="PANTHER" id="PTHR30582:SF2">
    <property type="entry name" value="L,D-TRANSPEPTIDASE YCIB-RELATED"/>
    <property type="match status" value="1"/>
</dbReference>
<feature type="active site" description="Nucleophile" evidence="6">
    <location>
        <position position="182"/>
    </location>
</feature>
<dbReference type="OrthoDB" id="177750at2"/>
<evidence type="ECO:0000313" key="8">
    <source>
        <dbReference type="EMBL" id="APC41646.1"/>
    </source>
</evidence>
<dbReference type="PROSITE" id="PS52029">
    <property type="entry name" value="LD_TPASE"/>
    <property type="match status" value="1"/>
</dbReference>
<keyword evidence="5 6" id="KW-0961">Cell wall biogenesis/degradation</keyword>
<dbReference type="SUPFAM" id="SSF141523">
    <property type="entry name" value="L,D-transpeptidase catalytic domain-like"/>
    <property type="match status" value="1"/>
</dbReference>
<dbReference type="GO" id="GO:0018104">
    <property type="term" value="P:peptidoglycan-protein cross-linking"/>
    <property type="evidence" value="ECO:0007669"/>
    <property type="project" value="TreeGrafter"/>
</dbReference>
<dbReference type="Pfam" id="PF03734">
    <property type="entry name" value="YkuD"/>
    <property type="match status" value="1"/>
</dbReference>
<dbReference type="InterPro" id="IPR050979">
    <property type="entry name" value="LD-transpeptidase"/>
</dbReference>
<dbReference type="EMBL" id="CP015756">
    <property type="protein sequence ID" value="APC41646.1"/>
    <property type="molecule type" value="Genomic_DNA"/>
</dbReference>
<dbReference type="CDD" id="cd16913">
    <property type="entry name" value="YkuD_like"/>
    <property type="match status" value="1"/>
</dbReference>
<reference evidence="9" key="1">
    <citation type="journal article" date="2016" name="Front. Microbiol.">
        <title>Complete Genome Sequence of Clostridium estertheticum DSM 8809, a Microbe Identified in Spoiled Vacuum Packed Beef.</title>
        <authorList>
            <person name="Yu Z."/>
            <person name="Gunn L."/>
            <person name="Brennan E."/>
            <person name="Reid R."/>
            <person name="Wall P.G."/>
            <person name="Gaora O.P."/>
            <person name="Hurley D."/>
            <person name="Bolton D."/>
            <person name="Fanning S."/>
        </authorList>
    </citation>
    <scope>NUCLEOTIDE SEQUENCE [LARGE SCALE GENOMIC DNA]</scope>
    <source>
        <strain evidence="9">DSM 8809</strain>
    </source>
</reference>
<proteinExistence type="predicted"/>
<dbReference type="UniPathway" id="UPA00219"/>
<name>A0A1J0GL81_9CLOT</name>
<comment type="pathway">
    <text evidence="1 6">Cell wall biogenesis; peptidoglycan biosynthesis.</text>
</comment>
<dbReference type="RefSeq" id="WP_071613938.1">
    <property type="nucleotide sequence ID" value="NZ_CP015756.1"/>
</dbReference>
<evidence type="ECO:0000256" key="5">
    <source>
        <dbReference type="ARBA" id="ARBA00023316"/>
    </source>
</evidence>
<keyword evidence="9" id="KW-1185">Reference proteome</keyword>
<evidence type="ECO:0000256" key="3">
    <source>
        <dbReference type="ARBA" id="ARBA00022960"/>
    </source>
</evidence>
<evidence type="ECO:0000256" key="2">
    <source>
        <dbReference type="ARBA" id="ARBA00022679"/>
    </source>
</evidence>
<sequence>MNKSHLSCILFIFIIILIVFTLDYKADATVKNPLTQVNIYQNNDILMKNNIIKTNVPKPVYSSVTTNNQLEKVINSKNIWSATSYFIWIDIYHQRVNIFKGSYKKWHLVTSMVCSTGKTSTPTIKGNFAVGIKGKYFISSGGARCKYYTQIRGNYLFHSVLYDRGGNYIIDNTLGVPVSHGCVRLALKNAKFIYDYIPAKTFIWSN</sequence>
<evidence type="ECO:0000256" key="1">
    <source>
        <dbReference type="ARBA" id="ARBA00004752"/>
    </source>
</evidence>
<keyword evidence="2" id="KW-0808">Transferase</keyword>
<dbReference type="GO" id="GO:0008360">
    <property type="term" value="P:regulation of cell shape"/>
    <property type="evidence" value="ECO:0007669"/>
    <property type="project" value="UniProtKB-UniRule"/>
</dbReference>
<dbReference type="GO" id="GO:0071972">
    <property type="term" value="F:peptidoglycan L,D-transpeptidase activity"/>
    <property type="evidence" value="ECO:0007669"/>
    <property type="project" value="TreeGrafter"/>
</dbReference>
<dbReference type="InterPro" id="IPR005490">
    <property type="entry name" value="LD_TPept_cat_dom"/>
</dbReference>
<dbReference type="InterPro" id="IPR038063">
    <property type="entry name" value="Transpep_catalytic_dom"/>
</dbReference>
<dbReference type="STRING" id="1552.A7L45_16995"/>
<dbReference type="AlphaFoldDB" id="A0A1J0GL81"/>
<dbReference type="GO" id="GO:0016740">
    <property type="term" value="F:transferase activity"/>
    <property type="evidence" value="ECO:0007669"/>
    <property type="project" value="UniProtKB-KW"/>
</dbReference>
<gene>
    <name evidence="8" type="ORF">A7L45_16995</name>
</gene>
<evidence type="ECO:0000313" key="9">
    <source>
        <dbReference type="Proteomes" id="UP000182569"/>
    </source>
</evidence>
<evidence type="ECO:0000259" key="7">
    <source>
        <dbReference type="PROSITE" id="PS52029"/>
    </source>
</evidence>
<evidence type="ECO:0000256" key="4">
    <source>
        <dbReference type="ARBA" id="ARBA00022984"/>
    </source>
</evidence>
<feature type="domain" description="L,D-TPase catalytic" evidence="7">
    <location>
        <begin position="85"/>
        <end position="206"/>
    </location>
</feature>
<dbReference type="GO" id="GO:0071555">
    <property type="term" value="P:cell wall organization"/>
    <property type="evidence" value="ECO:0007669"/>
    <property type="project" value="UniProtKB-UniRule"/>
</dbReference>
<dbReference type="GO" id="GO:0005576">
    <property type="term" value="C:extracellular region"/>
    <property type="evidence" value="ECO:0007669"/>
    <property type="project" value="TreeGrafter"/>
</dbReference>